<dbReference type="AlphaFoldDB" id="A0AA35K4N1"/>
<protein>
    <submittedName>
        <fullName evidence="1">Uncharacterized protein</fullName>
    </submittedName>
</protein>
<accession>A0AA35K4N1</accession>
<dbReference type="Proteomes" id="UP001178461">
    <property type="component" value="Chromosome 3"/>
</dbReference>
<organism evidence="1 2">
    <name type="scientific">Podarcis lilfordi</name>
    <name type="common">Lilford's wall lizard</name>
    <dbReference type="NCBI Taxonomy" id="74358"/>
    <lineage>
        <taxon>Eukaryota</taxon>
        <taxon>Metazoa</taxon>
        <taxon>Chordata</taxon>
        <taxon>Craniata</taxon>
        <taxon>Vertebrata</taxon>
        <taxon>Euteleostomi</taxon>
        <taxon>Lepidosauria</taxon>
        <taxon>Squamata</taxon>
        <taxon>Bifurcata</taxon>
        <taxon>Unidentata</taxon>
        <taxon>Episquamata</taxon>
        <taxon>Laterata</taxon>
        <taxon>Lacertibaenia</taxon>
        <taxon>Lacertidae</taxon>
        <taxon>Podarcis</taxon>
    </lineage>
</organism>
<gene>
    <name evidence="1" type="ORF">PODLI_1B020125</name>
</gene>
<reference evidence="1" key="1">
    <citation type="submission" date="2022-12" db="EMBL/GenBank/DDBJ databases">
        <authorList>
            <person name="Alioto T."/>
            <person name="Alioto T."/>
            <person name="Gomez Garrido J."/>
        </authorList>
    </citation>
    <scope>NUCLEOTIDE SEQUENCE</scope>
</reference>
<dbReference type="EMBL" id="OX395128">
    <property type="protein sequence ID" value="CAI5770398.1"/>
    <property type="molecule type" value="Genomic_DNA"/>
</dbReference>
<evidence type="ECO:0000313" key="2">
    <source>
        <dbReference type="Proteomes" id="UP001178461"/>
    </source>
</evidence>
<keyword evidence="2" id="KW-1185">Reference proteome</keyword>
<evidence type="ECO:0000313" key="1">
    <source>
        <dbReference type="EMBL" id="CAI5770398.1"/>
    </source>
</evidence>
<sequence>MTYLQIICRRQNLWLRVYNEGQRAIKSLHCHLKIHGSALMWLSSIHFYMLQLVEREINIATKKVELDRCQKH</sequence>
<name>A0AA35K4N1_9SAUR</name>
<proteinExistence type="predicted"/>